<comment type="caution">
    <text evidence="1">The sequence shown here is derived from an EMBL/GenBank/DDBJ whole genome shotgun (WGS) entry which is preliminary data.</text>
</comment>
<dbReference type="Proteomes" id="UP001152622">
    <property type="component" value="Chromosome 6"/>
</dbReference>
<evidence type="ECO:0000313" key="2">
    <source>
        <dbReference type="Proteomes" id="UP001152622"/>
    </source>
</evidence>
<organism evidence="1 2">
    <name type="scientific">Synaphobranchus kaupii</name>
    <name type="common">Kaup's arrowtooth eel</name>
    <dbReference type="NCBI Taxonomy" id="118154"/>
    <lineage>
        <taxon>Eukaryota</taxon>
        <taxon>Metazoa</taxon>
        <taxon>Chordata</taxon>
        <taxon>Craniata</taxon>
        <taxon>Vertebrata</taxon>
        <taxon>Euteleostomi</taxon>
        <taxon>Actinopterygii</taxon>
        <taxon>Neopterygii</taxon>
        <taxon>Teleostei</taxon>
        <taxon>Anguilliformes</taxon>
        <taxon>Synaphobranchidae</taxon>
        <taxon>Synaphobranchus</taxon>
    </lineage>
</organism>
<keyword evidence="2" id="KW-1185">Reference proteome</keyword>
<gene>
    <name evidence="1" type="ORF">SKAU_G00199250</name>
</gene>
<dbReference type="AlphaFoldDB" id="A0A9Q1IXP4"/>
<proteinExistence type="predicted"/>
<reference evidence="1" key="1">
    <citation type="journal article" date="2023" name="Science">
        <title>Genome structures resolve the early diversification of teleost fishes.</title>
        <authorList>
            <person name="Parey E."/>
            <person name="Louis A."/>
            <person name="Montfort J."/>
            <person name="Bouchez O."/>
            <person name="Roques C."/>
            <person name="Iampietro C."/>
            <person name="Lluch J."/>
            <person name="Castinel A."/>
            <person name="Donnadieu C."/>
            <person name="Desvignes T."/>
            <person name="Floi Bucao C."/>
            <person name="Jouanno E."/>
            <person name="Wen M."/>
            <person name="Mejri S."/>
            <person name="Dirks R."/>
            <person name="Jansen H."/>
            <person name="Henkel C."/>
            <person name="Chen W.J."/>
            <person name="Zahm M."/>
            <person name="Cabau C."/>
            <person name="Klopp C."/>
            <person name="Thompson A.W."/>
            <person name="Robinson-Rechavi M."/>
            <person name="Braasch I."/>
            <person name="Lecointre G."/>
            <person name="Bobe J."/>
            <person name="Postlethwait J.H."/>
            <person name="Berthelot C."/>
            <person name="Roest Crollius H."/>
            <person name="Guiguen Y."/>
        </authorList>
    </citation>
    <scope>NUCLEOTIDE SEQUENCE</scope>
    <source>
        <strain evidence="1">WJC10195</strain>
    </source>
</reference>
<evidence type="ECO:0000313" key="1">
    <source>
        <dbReference type="EMBL" id="KAJ8357131.1"/>
    </source>
</evidence>
<sequence length="215" mass="24285">MPVVTTLTSVHTIHVKPMISCRKPYSNVFQVRRFQLANVVRDSKYLKITQWRLNDCPLPVDCNLEVPLAWDLFDPPPAVTSTLRYIVPPPNLSQTAQEPIPLQVAGLSPLKGSDHSRRRSRGPAAHQELVLLCLWKRPTQRRPSPPRGRMVTLGPSGKALEAGPLQERGGGRFDPPTKQLLLLFPSAGRVERHKRPRMPWYTPMCHGIFSRSNKL</sequence>
<dbReference type="EMBL" id="JAINUF010000006">
    <property type="protein sequence ID" value="KAJ8357131.1"/>
    <property type="molecule type" value="Genomic_DNA"/>
</dbReference>
<protein>
    <submittedName>
        <fullName evidence="1">Uncharacterized protein</fullName>
    </submittedName>
</protein>
<name>A0A9Q1IXP4_SYNKA</name>
<accession>A0A9Q1IXP4</accession>